<evidence type="ECO:0000256" key="6">
    <source>
        <dbReference type="ARBA" id="ARBA00022723"/>
    </source>
</evidence>
<keyword evidence="9 12" id="KW-0408">Iron</keyword>
<organism evidence="14 15">
    <name type="scientific">Oldenlandia corymbosa var. corymbosa</name>
    <dbReference type="NCBI Taxonomy" id="529605"/>
    <lineage>
        <taxon>Eukaryota</taxon>
        <taxon>Viridiplantae</taxon>
        <taxon>Streptophyta</taxon>
        <taxon>Embryophyta</taxon>
        <taxon>Tracheophyta</taxon>
        <taxon>Spermatophyta</taxon>
        <taxon>Magnoliopsida</taxon>
        <taxon>eudicotyledons</taxon>
        <taxon>Gunneridae</taxon>
        <taxon>Pentapetalae</taxon>
        <taxon>asterids</taxon>
        <taxon>lamiids</taxon>
        <taxon>Gentianales</taxon>
        <taxon>Rubiaceae</taxon>
        <taxon>Rubioideae</taxon>
        <taxon>Spermacoceae</taxon>
        <taxon>Hedyotis-Oldenlandia complex</taxon>
        <taxon>Oldenlandia</taxon>
    </lineage>
</organism>
<dbReference type="InterPro" id="IPR001128">
    <property type="entry name" value="Cyt_P450"/>
</dbReference>
<dbReference type="Proteomes" id="UP001161247">
    <property type="component" value="Chromosome 6"/>
</dbReference>
<keyword evidence="6 12" id="KW-0479">Metal-binding</keyword>
<keyword evidence="10 13" id="KW-0503">Monooxygenase</keyword>
<accession>A0AAV1DKK6</accession>
<evidence type="ECO:0000256" key="11">
    <source>
        <dbReference type="ARBA" id="ARBA00023136"/>
    </source>
</evidence>
<comment type="subcellular location">
    <subcellularLocation>
        <location evidence="2">Membrane</location>
        <topology evidence="2">Single-pass membrane protein</topology>
    </subcellularLocation>
</comment>
<evidence type="ECO:0000313" key="15">
    <source>
        <dbReference type="Proteomes" id="UP001161247"/>
    </source>
</evidence>
<evidence type="ECO:0000256" key="2">
    <source>
        <dbReference type="ARBA" id="ARBA00004167"/>
    </source>
</evidence>
<dbReference type="GO" id="GO:0016020">
    <property type="term" value="C:membrane"/>
    <property type="evidence" value="ECO:0007669"/>
    <property type="project" value="UniProtKB-SubCell"/>
</dbReference>
<keyword evidence="4 12" id="KW-0349">Heme</keyword>
<dbReference type="InterPro" id="IPR036396">
    <property type="entry name" value="Cyt_P450_sf"/>
</dbReference>
<dbReference type="GO" id="GO:0016125">
    <property type="term" value="P:sterol metabolic process"/>
    <property type="evidence" value="ECO:0007669"/>
    <property type="project" value="TreeGrafter"/>
</dbReference>
<evidence type="ECO:0000256" key="12">
    <source>
        <dbReference type="PIRSR" id="PIRSR602403-1"/>
    </source>
</evidence>
<protein>
    <submittedName>
        <fullName evidence="14">OLC1v1007923C1</fullName>
    </submittedName>
</protein>
<dbReference type="CDD" id="cd11043">
    <property type="entry name" value="CYP90-like"/>
    <property type="match status" value="1"/>
</dbReference>
<comment type="similarity">
    <text evidence="3 13">Belongs to the cytochrome P450 family.</text>
</comment>
<evidence type="ECO:0000256" key="3">
    <source>
        <dbReference type="ARBA" id="ARBA00010617"/>
    </source>
</evidence>
<dbReference type="GO" id="GO:0005506">
    <property type="term" value="F:iron ion binding"/>
    <property type="evidence" value="ECO:0007669"/>
    <property type="project" value="InterPro"/>
</dbReference>
<dbReference type="Gene3D" id="1.10.630.10">
    <property type="entry name" value="Cytochrome P450"/>
    <property type="match status" value="1"/>
</dbReference>
<dbReference type="GO" id="GO:0016712">
    <property type="term" value="F:oxidoreductase activity, acting on paired donors, with incorporation or reduction of molecular oxygen, reduced flavin or flavoprotein as one donor, and incorporation of one atom of oxygen"/>
    <property type="evidence" value="ECO:0007669"/>
    <property type="project" value="UniProtKB-ARBA"/>
</dbReference>
<comment type="cofactor">
    <cofactor evidence="1 12">
        <name>heme</name>
        <dbReference type="ChEBI" id="CHEBI:30413"/>
    </cofactor>
</comment>
<keyword evidence="15" id="KW-1185">Reference proteome</keyword>
<gene>
    <name evidence="14" type="ORF">OLC1_LOCUS16450</name>
</gene>
<dbReference type="GO" id="GO:0020037">
    <property type="term" value="F:heme binding"/>
    <property type="evidence" value="ECO:0007669"/>
    <property type="project" value="InterPro"/>
</dbReference>
<dbReference type="Pfam" id="PF00067">
    <property type="entry name" value="p450"/>
    <property type="match status" value="1"/>
</dbReference>
<feature type="binding site" description="axial binding residue" evidence="12">
    <location>
        <position position="431"/>
    </location>
    <ligand>
        <name>heme</name>
        <dbReference type="ChEBI" id="CHEBI:30413"/>
    </ligand>
    <ligandPart>
        <name>Fe</name>
        <dbReference type="ChEBI" id="CHEBI:18248"/>
    </ligandPart>
</feature>
<evidence type="ECO:0000256" key="13">
    <source>
        <dbReference type="RuleBase" id="RU000461"/>
    </source>
</evidence>
<evidence type="ECO:0000256" key="1">
    <source>
        <dbReference type="ARBA" id="ARBA00001971"/>
    </source>
</evidence>
<evidence type="ECO:0000256" key="8">
    <source>
        <dbReference type="ARBA" id="ARBA00023002"/>
    </source>
</evidence>
<reference evidence="14" key="1">
    <citation type="submission" date="2023-03" db="EMBL/GenBank/DDBJ databases">
        <authorList>
            <person name="Julca I."/>
        </authorList>
    </citation>
    <scope>NUCLEOTIDE SEQUENCE</scope>
</reference>
<evidence type="ECO:0000256" key="5">
    <source>
        <dbReference type="ARBA" id="ARBA00022692"/>
    </source>
</evidence>
<dbReference type="PROSITE" id="PS00086">
    <property type="entry name" value="CYTOCHROME_P450"/>
    <property type="match status" value="1"/>
</dbReference>
<dbReference type="SUPFAM" id="SSF48264">
    <property type="entry name" value="Cytochrome P450"/>
    <property type="match status" value="1"/>
</dbReference>
<sequence length="485" mass="55201">MEFELSFLCIFLFIASLILCILLSTRNSKSIFNNLPLPPGSTGLPVLGETLEFSSMGKRGIPEKFLMDRMNKYSHQVFKTSLLGEITAVCCGVSGNKFLFSSSHQNNDLIAFSWPSSAKKIFPHSGETTKTINHNAMRFRSIFFGFFKLEMLQNCVVLVDVVAKEHLENHWNMEQKEVNVVSMVKLFAFTSACRLFLNLENRDEIDHLAAPFEEIVAGIFSIPVNLPGTACRRGIKAANAIRKKLVEIIREKKKKGMMDNQDCLSHLLTVTDGNDRLSTELEVADQILASLAGSRDSTTSAITFIMKYLAEFPHIYHEVLKEQRSIAEAKSSSGEPLNWKDLQKMKYTWNVASEVLRLLPPVQGNFREALVDLNYSDFFIPKGWKLYWSPHTTHRNPEYFPEPEKFDPSRFERTHPIPYAYVPFGGGSRVCPGKDIARLVILVFMYNVVGKFRWEKMIPDEEIMVLPVPFPVKGLPIRLYPNQKS</sequence>
<evidence type="ECO:0000256" key="10">
    <source>
        <dbReference type="ARBA" id="ARBA00023033"/>
    </source>
</evidence>
<proteinExistence type="inferred from homology"/>
<keyword evidence="5" id="KW-0812">Transmembrane</keyword>
<dbReference type="InterPro" id="IPR017972">
    <property type="entry name" value="Cyt_P450_CS"/>
</dbReference>
<dbReference type="AlphaFoldDB" id="A0AAV1DKK6"/>
<evidence type="ECO:0000256" key="7">
    <source>
        <dbReference type="ARBA" id="ARBA00022989"/>
    </source>
</evidence>
<dbReference type="InterPro" id="IPR002403">
    <property type="entry name" value="Cyt_P450_E_grp-IV"/>
</dbReference>
<dbReference type="PRINTS" id="PR00385">
    <property type="entry name" value="P450"/>
</dbReference>
<evidence type="ECO:0000313" key="14">
    <source>
        <dbReference type="EMBL" id="CAI9108350.1"/>
    </source>
</evidence>
<dbReference type="PANTHER" id="PTHR24286">
    <property type="entry name" value="CYTOCHROME P450 26"/>
    <property type="match status" value="1"/>
</dbReference>
<keyword evidence="11" id="KW-0472">Membrane</keyword>
<name>A0AAV1DKK6_OLDCO</name>
<dbReference type="FunFam" id="1.10.630.10:FF:000022">
    <property type="entry name" value="Taxadiene 5-alpha hydroxylase"/>
    <property type="match status" value="1"/>
</dbReference>
<dbReference type="PANTHER" id="PTHR24286:SF384">
    <property type="entry name" value="P450, PUTATIVE (EUROFUNG)-RELATED"/>
    <property type="match status" value="1"/>
</dbReference>
<dbReference type="PRINTS" id="PR00465">
    <property type="entry name" value="EP450IV"/>
</dbReference>
<dbReference type="EMBL" id="OX459123">
    <property type="protein sequence ID" value="CAI9108350.1"/>
    <property type="molecule type" value="Genomic_DNA"/>
</dbReference>
<evidence type="ECO:0000256" key="4">
    <source>
        <dbReference type="ARBA" id="ARBA00022617"/>
    </source>
</evidence>
<evidence type="ECO:0000256" key="9">
    <source>
        <dbReference type="ARBA" id="ARBA00023004"/>
    </source>
</evidence>
<keyword evidence="7" id="KW-1133">Transmembrane helix</keyword>
<keyword evidence="8 13" id="KW-0560">Oxidoreductase</keyword>